<dbReference type="AlphaFoldDB" id="U4LFN5"/>
<gene>
    <name evidence="1" type="ORF">PCON_10052</name>
</gene>
<protein>
    <submittedName>
        <fullName evidence="1">Uncharacterized protein</fullName>
    </submittedName>
</protein>
<name>U4LFN5_PYROM</name>
<organism evidence="1 2">
    <name type="scientific">Pyronema omphalodes (strain CBS 100304)</name>
    <name type="common">Pyronema confluens</name>
    <dbReference type="NCBI Taxonomy" id="1076935"/>
    <lineage>
        <taxon>Eukaryota</taxon>
        <taxon>Fungi</taxon>
        <taxon>Dikarya</taxon>
        <taxon>Ascomycota</taxon>
        <taxon>Pezizomycotina</taxon>
        <taxon>Pezizomycetes</taxon>
        <taxon>Pezizales</taxon>
        <taxon>Pyronemataceae</taxon>
        <taxon>Pyronema</taxon>
    </lineage>
</organism>
<reference evidence="1 2" key="1">
    <citation type="journal article" date="2013" name="PLoS Genet.">
        <title>The genome and development-dependent transcriptomes of Pyronema confluens: a window into fungal evolution.</title>
        <authorList>
            <person name="Traeger S."/>
            <person name="Altegoer F."/>
            <person name="Freitag M."/>
            <person name="Gabaldon T."/>
            <person name="Kempken F."/>
            <person name="Kumar A."/>
            <person name="Marcet-Houben M."/>
            <person name="Poggeler S."/>
            <person name="Stajich J.E."/>
            <person name="Nowrousian M."/>
        </authorList>
    </citation>
    <scope>NUCLEOTIDE SEQUENCE [LARGE SCALE GENOMIC DNA]</scope>
    <source>
        <strain evidence="2">CBS 100304</strain>
        <tissue evidence="1">Vegetative mycelium</tissue>
    </source>
</reference>
<evidence type="ECO:0000313" key="1">
    <source>
        <dbReference type="EMBL" id="CCX10458.1"/>
    </source>
</evidence>
<accession>U4LFN5</accession>
<keyword evidence="2" id="KW-1185">Reference proteome</keyword>
<sequence>MWGMKLTTHAHIVYFCEGNKVFVMILVRSIVKVEKAHYRLLSTAPQRHLIAPRAPRDPTSRRRTVE</sequence>
<proteinExistence type="predicted"/>
<evidence type="ECO:0000313" key="2">
    <source>
        <dbReference type="Proteomes" id="UP000018144"/>
    </source>
</evidence>
<dbReference type="Proteomes" id="UP000018144">
    <property type="component" value="Unassembled WGS sequence"/>
</dbReference>
<dbReference type="EMBL" id="HF935543">
    <property type="protein sequence ID" value="CCX10458.1"/>
    <property type="molecule type" value="Genomic_DNA"/>
</dbReference>